<dbReference type="InterPro" id="IPR011042">
    <property type="entry name" value="6-blade_b-propeller_TolB-like"/>
</dbReference>
<evidence type="ECO:0000313" key="2">
    <source>
        <dbReference type="Proteomes" id="UP000683360"/>
    </source>
</evidence>
<comment type="caution">
    <text evidence="1">The sequence shown here is derived from an EMBL/GenBank/DDBJ whole genome shotgun (WGS) entry which is preliminary data.</text>
</comment>
<protein>
    <submittedName>
        <fullName evidence="1">Uncharacterized protein</fullName>
    </submittedName>
</protein>
<evidence type="ECO:0000313" key="1">
    <source>
        <dbReference type="EMBL" id="CAG2212367.1"/>
    </source>
</evidence>
<dbReference type="SUPFAM" id="SSF63825">
    <property type="entry name" value="YWTD domain"/>
    <property type="match status" value="1"/>
</dbReference>
<name>A0A8S3RS67_MYTED</name>
<accession>A0A8S3RS67</accession>
<proteinExistence type="predicted"/>
<sequence>MVIKIINLNNESVDKVIKLYKKCLGLSSLNKTIAVGLHLQRNDEIRVIDLDGNTLKSVNVASENLLFEFLFTNNGIIFSDNHCLTLSFVDWKGKQVWEFKSEDLKDPQGICTDNYGNIFIADDISDKVVGISRDGKRSHVFLSEKDGIEEVRSICFCKLESAVFISDVNGSYLAKYKVLYE</sequence>
<keyword evidence="2" id="KW-1185">Reference proteome</keyword>
<organism evidence="1 2">
    <name type="scientific">Mytilus edulis</name>
    <name type="common">Blue mussel</name>
    <dbReference type="NCBI Taxonomy" id="6550"/>
    <lineage>
        <taxon>Eukaryota</taxon>
        <taxon>Metazoa</taxon>
        <taxon>Spiralia</taxon>
        <taxon>Lophotrochozoa</taxon>
        <taxon>Mollusca</taxon>
        <taxon>Bivalvia</taxon>
        <taxon>Autobranchia</taxon>
        <taxon>Pteriomorphia</taxon>
        <taxon>Mytilida</taxon>
        <taxon>Mytiloidea</taxon>
        <taxon>Mytilidae</taxon>
        <taxon>Mytilinae</taxon>
        <taxon>Mytilus</taxon>
    </lineage>
</organism>
<dbReference type="Gene3D" id="2.120.10.30">
    <property type="entry name" value="TolB, C-terminal domain"/>
    <property type="match status" value="1"/>
</dbReference>
<dbReference type="EMBL" id="CAJPWZ010001295">
    <property type="protein sequence ID" value="CAG2212367.1"/>
    <property type="molecule type" value="Genomic_DNA"/>
</dbReference>
<dbReference type="OrthoDB" id="6140738at2759"/>
<dbReference type="AlphaFoldDB" id="A0A8S3RS67"/>
<gene>
    <name evidence="1" type="ORF">MEDL_26303</name>
</gene>
<reference evidence="1" key="1">
    <citation type="submission" date="2021-03" db="EMBL/GenBank/DDBJ databases">
        <authorList>
            <person name="Bekaert M."/>
        </authorList>
    </citation>
    <scope>NUCLEOTIDE SEQUENCE</scope>
</reference>
<dbReference type="Proteomes" id="UP000683360">
    <property type="component" value="Unassembled WGS sequence"/>
</dbReference>